<dbReference type="Proteomes" id="UP000218334">
    <property type="component" value="Unassembled WGS sequence"/>
</dbReference>
<dbReference type="AlphaFoldDB" id="A0A2H3BD80"/>
<evidence type="ECO:0000313" key="1">
    <source>
        <dbReference type="EMBL" id="PBK68819.1"/>
    </source>
</evidence>
<dbReference type="STRING" id="1076256.A0A2H3BD80"/>
<evidence type="ECO:0000313" key="2">
    <source>
        <dbReference type="Proteomes" id="UP000218334"/>
    </source>
</evidence>
<accession>A0A2H3BD80</accession>
<keyword evidence="2" id="KW-1185">Reference proteome</keyword>
<organism evidence="1 2">
    <name type="scientific">Armillaria solidipes</name>
    <dbReference type="NCBI Taxonomy" id="1076256"/>
    <lineage>
        <taxon>Eukaryota</taxon>
        <taxon>Fungi</taxon>
        <taxon>Dikarya</taxon>
        <taxon>Basidiomycota</taxon>
        <taxon>Agaricomycotina</taxon>
        <taxon>Agaricomycetes</taxon>
        <taxon>Agaricomycetidae</taxon>
        <taxon>Agaricales</taxon>
        <taxon>Marasmiineae</taxon>
        <taxon>Physalacriaceae</taxon>
        <taxon>Armillaria</taxon>
    </lineage>
</organism>
<proteinExistence type="predicted"/>
<name>A0A2H3BD80_9AGAR</name>
<gene>
    <name evidence="1" type="ORF">ARMSODRAFT_975678</name>
</gene>
<protein>
    <recommendedName>
        <fullName evidence="3">F-box domain-containing protein</fullName>
    </recommendedName>
</protein>
<reference evidence="2" key="1">
    <citation type="journal article" date="2017" name="Nat. Ecol. Evol.">
        <title>Genome expansion and lineage-specific genetic innovations in the forest pathogenic fungi Armillaria.</title>
        <authorList>
            <person name="Sipos G."/>
            <person name="Prasanna A.N."/>
            <person name="Walter M.C."/>
            <person name="O'Connor E."/>
            <person name="Balint B."/>
            <person name="Krizsan K."/>
            <person name="Kiss B."/>
            <person name="Hess J."/>
            <person name="Varga T."/>
            <person name="Slot J."/>
            <person name="Riley R."/>
            <person name="Boka B."/>
            <person name="Rigling D."/>
            <person name="Barry K."/>
            <person name="Lee J."/>
            <person name="Mihaltcheva S."/>
            <person name="LaButti K."/>
            <person name="Lipzen A."/>
            <person name="Waldron R."/>
            <person name="Moloney N.M."/>
            <person name="Sperisen C."/>
            <person name="Kredics L."/>
            <person name="Vagvoelgyi C."/>
            <person name="Patrignani A."/>
            <person name="Fitzpatrick D."/>
            <person name="Nagy I."/>
            <person name="Doyle S."/>
            <person name="Anderson J.B."/>
            <person name="Grigoriev I.V."/>
            <person name="Gueldener U."/>
            <person name="Muensterkoetter M."/>
            <person name="Nagy L.G."/>
        </authorList>
    </citation>
    <scope>NUCLEOTIDE SEQUENCE [LARGE SCALE GENOMIC DNA]</scope>
    <source>
        <strain evidence="2">28-4</strain>
    </source>
</reference>
<dbReference type="EMBL" id="KZ293431">
    <property type="protein sequence ID" value="PBK68819.1"/>
    <property type="molecule type" value="Genomic_DNA"/>
</dbReference>
<evidence type="ECO:0008006" key="3">
    <source>
        <dbReference type="Google" id="ProtNLM"/>
    </source>
</evidence>
<sequence length="437" mass="49853">MYGLPRRQLEGQLNVDQKIKGTMNATDAILHLDAVERSVPEPIFPPNALNSEVSGILRATRPFLDTDSDWILPNIEGLQQQVSVYDTLLDRIDEIRSEVQSRRDAVHKTMVSYSSMLVPIRRLPVDILRTVFRETQILQWQNTSIVPPWHDSRLPLSQALDFSQVPHFQSPRNATFSPLEYHPSPRHTLDAFKAMILRSEQCPLDIVFELDSIYHQDMAEKVFSVILEVSHRWRTLVLDISLDFLERLKEIRGRIPCLESLTLNISNIPQTSRANLPEDIRSVFVDAPRLQKISLHGGLGDFIFPLHITHLAAGADNVPNLGAYQSLVECHLGIIERPNQDIPLALPIYLPNVRRLYVSFLGVLEYLCLPRLNDLTIESLYSTPVNAEVQIVNNFIHRSRCSLTRLAFYSVNVGDEVFIQDRLLFMDTLHSCQICGI</sequence>